<evidence type="ECO:0000313" key="2">
    <source>
        <dbReference type="Proteomes" id="UP000805193"/>
    </source>
</evidence>
<dbReference type="Proteomes" id="UP000805193">
    <property type="component" value="Unassembled WGS sequence"/>
</dbReference>
<keyword evidence="2" id="KW-1185">Reference proteome</keyword>
<protein>
    <submittedName>
        <fullName evidence="1">Uncharacterized protein</fullName>
    </submittedName>
</protein>
<organism evidence="1 2">
    <name type="scientific">Ixodes persulcatus</name>
    <name type="common">Taiga tick</name>
    <dbReference type="NCBI Taxonomy" id="34615"/>
    <lineage>
        <taxon>Eukaryota</taxon>
        <taxon>Metazoa</taxon>
        <taxon>Ecdysozoa</taxon>
        <taxon>Arthropoda</taxon>
        <taxon>Chelicerata</taxon>
        <taxon>Arachnida</taxon>
        <taxon>Acari</taxon>
        <taxon>Parasitiformes</taxon>
        <taxon>Ixodida</taxon>
        <taxon>Ixodoidea</taxon>
        <taxon>Ixodidae</taxon>
        <taxon>Ixodinae</taxon>
        <taxon>Ixodes</taxon>
    </lineage>
</organism>
<evidence type="ECO:0000313" key="1">
    <source>
        <dbReference type="EMBL" id="KAG0428799.1"/>
    </source>
</evidence>
<proteinExistence type="predicted"/>
<dbReference type="EMBL" id="JABSTQ010009479">
    <property type="protein sequence ID" value="KAG0428799.1"/>
    <property type="molecule type" value="Genomic_DNA"/>
</dbReference>
<name>A0AC60Q552_IXOPE</name>
<reference evidence="1 2" key="1">
    <citation type="journal article" date="2020" name="Cell">
        <title>Large-Scale Comparative Analyses of Tick Genomes Elucidate Their Genetic Diversity and Vector Capacities.</title>
        <authorList>
            <consortium name="Tick Genome and Microbiome Consortium (TIGMIC)"/>
            <person name="Jia N."/>
            <person name="Wang J."/>
            <person name="Shi W."/>
            <person name="Du L."/>
            <person name="Sun Y."/>
            <person name="Zhan W."/>
            <person name="Jiang J.F."/>
            <person name="Wang Q."/>
            <person name="Zhang B."/>
            <person name="Ji P."/>
            <person name="Bell-Sakyi L."/>
            <person name="Cui X.M."/>
            <person name="Yuan T.T."/>
            <person name="Jiang B.G."/>
            <person name="Yang W.F."/>
            <person name="Lam T.T."/>
            <person name="Chang Q.C."/>
            <person name="Ding S.J."/>
            <person name="Wang X.J."/>
            <person name="Zhu J.G."/>
            <person name="Ruan X.D."/>
            <person name="Zhao L."/>
            <person name="Wei J.T."/>
            <person name="Ye R.Z."/>
            <person name="Que T.C."/>
            <person name="Du C.H."/>
            <person name="Zhou Y.H."/>
            <person name="Cheng J.X."/>
            <person name="Dai P.F."/>
            <person name="Guo W.B."/>
            <person name="Han X.H."/>
            <person name="Huang E.J."/>
            <person name="Li L.F."/>
            <person name="Wei W."/>
            <person name="Gao Y.C."/>
            <person name="Liu J.Z."/>
            <person name="Shao H.Z."/>
            <person name="Wang X."/>
            <person name="Wang C.C."/>
            <person name="Yang T.C."/>
            <person name="Huo Q.B."/>
            <person name="Li W."/>
            <person name="Chen H.Y."/>
            <person name="Chen S.E."/>
            <person name="Zhou L.G."/>
            <person name="Ni X.B."/>
            <person name="Tian J.H."/>
            <person name="Sheng Y."/>
            <person name="Liu T."/>
            <person name="Pan Y.S."/>
            <person name="Xia L.Y."/>
            <person name="Li J."/>
            <person name="Zhao F."/>
            <person name="Cao W.C."/>
        </authorList>
    </citation>
    <scope>NUCLEOTIDE SEQUENCE [LARGE SCALE GENOMIC DNA]</scope>
    <source>
        <strain evidence="1">Iper-2018</strain>
    </source>
</reference>
<accession>A0AC60Q552</accession>
<gene>
    <name evidence="1" type="ORF">HPB47_024231</name>
</gene>
<comment type="caution">
    <text evidence="1">The sequence shown here is derived from an EMBL/GenBank/DDBJ whole genome shotgun (WGS) entry which is preliminary data.</text>
</comment>
<sequence length="615" mass="70027">MSKGRSRKVAKPEDPLIGCDKCGRWAYVSESDFKNTQEAENADFVCRICKMIDEVDTTHRNKSEELETIMTDMIKRWEDTNEAGAVDQNDMIHALLDRVDKLEHCVEELVKRMSSSQTDKVTLDKTMEESPEYSARPEQEKENEKKPNQIDYQRHGPVMSQSGTLFPETYDSGVGPHLQHENGMMQVHTEQQVATTSVKDLPSQVGDDSNTTTMNGTRINQRHIDEHIRPPQGVTREVIVAGDNNVARFARTLVDRVGDHRRMEILYNRGGTIADVHHLIDEYEEKARKVPRMYILHVGVNDILHGEQPAAIVEQLRLKWTDHKDALAICSIPEIEGRGKGIQAATMLLNAQLKKLCKNLKARFIDLSRDLKAEDAMERGRLHYKEDGVRNVVNRLGAVASLFLGIQWRRDSPTSKIGQQRSPLVEHRNEPVQGRNTTTMYGKPQAYRPAEEHRMMHQAMGCLHAQHTDDPVNRWHAGKTEVLAGKPYDHYPVEEQRTDYQRSFPPLGPVRELERRTPRPQDIVHCLDSNMQLPPSQNSHVALGRAPAMDPLQPQRQTLSNGGLPGYSPQSWTPPTSTHLSQMYTPVLPQPQDLRAIVAEMVSQQLGYHYQRHRV</sequence>